<dbReference type="GO" id="GO:0070475">
    <property type="term" value="P:rRNA base methylation"/>
    <property type="evidence" value="ECO:0007669"/>
    <property type="project" value="InterPro"/>
</dbReference>
<gene>
    <name evidence="8" type="ORF">Prudu_009697</name>
</gene>
<dbReference type="PANTHER" id="PTHR11062:SF217">
    <property type="entry name" value="EXOSTOSIN FAMILY PROTEIN"/>
    <property type="match status" value="1"/>
</dbReference>
<evidence type="ECO:0000259" key="7">
    <source>
        <dbReference type="Pfam" id="PF10354"/>
    </source>
</evidence>
<keyword evidence="3" id="KW-0808">Transferase</keyword>
<keyword evidence="4" id="KW-0812">Transmembrane</keyword>
<keyword evidence="3" id="KW-0328">Glycosyltransferase</keyword>
<evidence type="ECO:0000256" key="4">
    <source>
        <dbReference type="ARBA" id="ARBA00022968"/>
    </source>
</evidence>
<dbReference type="InterPro" id="IPR040911">
    <property type="entry name" value="Exostosin_GT47"/>
</dbReference>
<feature type="domain" description="25S rRNA (uridine-N(3))-methyltransferase BMT5-like" evidence="7">
    <location>
        <begin position="7"/>
        <end position="135"/>
    </location>
</feature>
<dbReference type="Pfam" id="PF03016">
    <property type="entry name" value="Exostosin_GT47"/>
    <property type="match status" value="1"/>
</dbReference>
<dbReference type="Pfam" id="PF10354">
    <property type="entry name" value="BMT5-like"/>
    <property type="match status" value="1"/>
</dbReference>
<keyword evidence="5" id="KW-0333">Golgi apparatus</keyword>
<organism evidence="8">
    <name type="scientific">Prunus dulcis</name>
    <name type="common">Almond</name>
    <name type="synonym">Amygdalus dulcis</name>
    <dbReference type="NCBI Taxonomy" id="3755"/>
    <lineage>
        <taxon>Eukaryota</taxon>
        <taxon>Viridiplantae</taxon>
        <taxon>Streptophyta</taxon>
        <taxon>Embryophyta</taxon>
        <taxon>Tracheophyta</taxon>
        <taxon>Spermatophyta</taxon>
        <taxon>Magnoliopsida</taxon>
        <taxon>eudicotyledons</taxon>
        <taxon>Gunneridae</taxon>
        <taxon>Pentapetalae</taxon>
        <taxon>rosids</taxon>
        <taxon>fabids</taxon>
        <taxon>Rosales</taxon>
        <taxon>Rosaceae</taxon>
        <taxon>Amygdaloideae</taxon>
        <taxon>Amygdaleae</taxon>
        <taxon>Prunus</taxon>
    </lineage>
</organism>
<evidence type="ECO:0000256" key="2">
    <source>
        <dbReference type="ARBA" id="ARBA00010271"/>
    </source>
</evidence>
<evidence type="ECO:0000256" key="5">
    <source>
        <dbReference type="ARBA" id="ARBA00023034"/>
    </source>
</evidence>
<dbReference type="PANTHER" id="PTHR11062">
    <property type="entry name" value="EXOSTOSIN HEPARAN SULFATE GLYCOSYLTRANSFERASE -RELATED"/>
    <property type="match status" value="1"/>
</dbReference>
<reference evidence="8" key="1">
    <citation type="journal article" date="2019" name="Science">
        <title>Mutation of a bHLH transcription factor allowed almond domestication.</title>
        <authorList>
            <person name="Sanchez-Perez R."/>
            <person name="Pavan S."/>
            <person name="Mazzeo R."/>
            <person name="Moldovan C."/>
            <person name="Aiese Cigliano R."/>
            <person name="Del Cueto J."/>
            <person name="Ricciardi F."/>
            <person name="Lotti C."/>
            <person name="Ricciardi L."/>
            <person name="Dicenta F."/>
            <person name="Lopez-Marques R.L."/>
            <person name="Lindberg Moller B."/>
        </authorList>
    </citation>
    <scope>NUCLEOTIDE SEQUENCE</scope>
</reference>
<evidence type="ECO:0000259" key="6">
    <source>
        <dbReference type="Pfam" id="PF03016"/>
    </source>
</evidence>
<comment type="subcellular location">
    <subcellularLocation>
        <location evidence="1">Golgi apparatus membrane</location>
        <topology evidence="1">Single-pass type II membrane protein</topology>
    </subcellularLocation>
</comment>
<feature type="domain" description="Exostosin GT47" evidence="6">
    <location>
        <begin position="329"/>
        <end position="608"/>
    </location>
</feature>
<proteinExistence type="inferred from homology"/>
<comment type="similarity">
    <text evidence="2">Belongs to the glycosyltransferase 47 family.</text>
</comment>
<protein>
    <submittedName>
        <fullName evidence="8">Exostosin family protein</fullName>
    </submittedName>
</protein>
<dbReference type="AlphaFoldDB" id="A0A4Y1R709"/>
<accession>A0A4Y1R709</accession>
<dbReference type="EMBL" id="AP019299">
    <property type="protein sequence ID" value="BBG99864.1"/>
    <property type="molecule type" value="Genomic_DNA"/>
</dbReference>
<dbReference type="GO" id="GO:0000139">
    <property type="term" value="C:Golgi membrane"/>
    <property type="evidence" value="ECO:0007669"/>
    <property type="project" value="UniProtKB-SubCell"/>
</dbReference>
<dbReference type="SUPFAM" id="SSF53335">
    <property type="entry name" value="S-adenosyl-L-methionine-dependent methyltransferases"/>
    <property type="match status" value="1"/>
</dbReference>
<name>A0A4Y1R709_PRUDU</name>
<evidence type="ECO:0000313" key="8">
    <source>
        <dbReference type="EMBL" id="BBG99864.1"/>
    </source>
</evidence>
<evidence type="ECO:0000256" key="3">
    <source>
        <dbReference type="ARBA" id="ARBA00022676"/>
    </source>
</evidence>
<dbReference type="InterPro" id="IPR004263">
    <property type="entry name" value="Exostosin"/>
</dbReference>
<dbReference type="GO" id="GO:0016757">
    <property type="term" value="F:glycosyltransferase activity"/>
    <property type="evidence" value="ECO:0007669"/>
    <property type="project" value="UniProtKB-KW"/>
</dbReference>
<sequence>MDTLWTEHWSSEAHFEELERRGCLVLYEVDVYEMHQHPTLMCMKFDIIIFNYAGHYSWLCERDDELIQMHRDLLKAFFKSARGMLSQGGEVHVSHRDDYPYDQWKLKELAERAGLVLKEKVWFEKSNYPGYHNKRGGGIQSNKKFPLNECYTFKFSLKHETSHELKPACNQTISTLSDDISDALNRMNLNWLFKCTLLNIIADPHGSKGTSWFDFPPSPFPGLSTIVDRKSDSAFTFNHISSHVDTARRQKALPDLERSYIGNSVSKTDKRKGDVNLERLEAGLATARALIREATSKFNHTALEDADYVPQGDIYRNAYAFHRSHLLMESLFKIYVYEEGEPPIFHNGPCKNIYSMEGLFLSFMETDTKFRTLDPDKAHVYFLPFSVVMIIEYLFHPIIRDKAVLERTVVDYVRVVSNKYPFWNRSLGADHVMLSCHDWGPRATWYVKQLYFVAIRVLCNANTSEHFNPKKDASFPEINLETGDITGLVGGLPPSERTTLAFFAGRMHGRIRPLLFQHWKEKDKDLLVYETLPEGVSYHDMLKKSKYCICPSGHEVASPRIAEAIYAECVPVLISQHYVLPFSDVLNWESFSIQVSVSEIPHLKEILMGISEEQYRRMQKRVKQVQRHFVVNSPPKRFDVFHMIIHSIWLRRLNVRIHG</sequence>
<dbReference type="InterPro" id="IPR029063">
    <property type="entry name" value="SAM-dependent_MTases_sf"/>
</dbReference>
<dbReference type="InterPro" id="IPR019446">
    <property type="entry name" value="BMT5-like"/>
</dbReference>
<keyword evidence="4" id="KW-0735">Signal-anchor</keyword>
<evidence type="ECO:0000256" key="1">
    <source>
        <dbReference type="ARBA" id="ARBA00004323"/>
    </source>
</evidence>
<dbReference type="GO" id="GO:0070042">
    <property type="term" value="F:rRNA (uridine-N3-)-methyltransferase activity"/>
    <property type="evidence" value="ECO:0007669"/>
    <property type="project" value="InterPro"/>
</dbReference>